<keyword evidence="6" id="KW-0418">Kinase</keyword>
<dbReference type="Gene3D" id="3.30.565.10">
    <property type="entry name" value="Histidine kinase-like ATPase, C-terminal domain"/>
    <property type="match status" value="1"/>
</dbReference>
<dbReference type="PRINTS" id="PR00344">
    <property type="entry name" value="BCTRLSENSOR"/>
</dbReference>
<evidence type="ECO:0000256" key="5">
    <source>
        <dbReference type="ARBA" id="ARBA00022679"/>
    </source>
</evidence>
<dbReference type="CDD" id="cd17546">
    <property type="entry name" value="REC_hyHK_CKI1_RcsC-like"/>
    <property type="match status" value="1"/>
</dbReference>
<dbReference type="EMBL" id="VOLR01000024">
    <property type="protein sequence ID" value="TWX56164.1"/>
    <property type="molecule type" value="Genomic_DNA"/>
</dbReference>
<dbReference type="Gene3D" id="3.40.50.2300">
    <property type="match status" value="1"/>
</dbReference>
<dbReference type="SUPFAM" id="SSF52172">
    <property type="entry name" value="CheY-like"/>
    <property type="match status" value="1"/>
</dbReference>
<dbReference type="InterPro" id="IPR003594">
    <property type="entry name" value="HATPase_dom"/>
</dbReference>
<dbReference type="Pfam" id="PF17149">
    <property type="entry name" value="CHASE5"/>
    <property type="match status" value="1"/>
</dbReference>
<dbReference type="Pfam" id="PF00512">
    <property type="entry name" value="HisKA"/>
    <property type="match status" value="1"/>
</dbReference>
<evidence type="ECO:0000259" key="11">
    <source>
        <dbReference type="PROSITE" id="PS50110"/>
    </source>
</evidence>
<dbReference type="Gene3D" id="1.10.287.130">
    <property type="match status" value="1"/>
</dbReference>
<dbReference type="InterPro" id="IPR001789">
    <property type="entry name" value="Sig_transdc_resp-reg_receiver"/>
</dbReference>
<evidence type="ECO:0000313" key="15">
    <source>
        <dbReference type="Proteomes" id="UP000321525"/>
    </source>
</evidence>
<dbReference type="EC" id="2.7.13.3" evidence="3"/>
<dbReference type="AlphaFoldDB" id="A0A5C6Q871"/>
<dbReference type="CDD" id="cd06225">
    <property type="entry name" value="HAMP"/>
    <property type="match status" value="1"/>
</dbReference>
<dbReference type="PANTHER" id="PTHR45339">
    <property type="entry name" value="HYBRID SIGNAL TRANSDUCTION HISTIDINE KINASE J"/>
    <property type="match status" value="1"/>
</dbReference>
<dbReference type="FunFam" id="3.30.565.10:FF:000010">
    <property type="entry name" value="Sensor histidine kinase RcsC"/>
    <property type="match status" value="1"/>
</dbReference>
<dbReference type="Proteomes" id="UP000321525">
    <property type="component" value="Unassembled WGS sequence"/>
</dbReference>
<dbReference type="InterPro" id="IPR036097">
    <property type="entry name" value="HisK_dim/P_sf"/>
</dbReference>
<dbReference type="InterPro" id="IPR011006">
    <property type="entry name" value="CheY-like_superfamily"/>
</dbReference>
<dbReference type="CDD" id="cd00082">
    <property type="entry name" value="HisKA"/>
    <property type="match status" value="1"/>
</dbReference>
<comment type="catalytic activity">
    <reaction evidence="1">
        <text>ATP + protein L-histidine = ADP + protein N-phospho-L-histidine.</text>
        <dbReference type="EC" id="2.7.13.3"/>
    </reaction>
</comment>
<evidence type="ECO:0000256" key="8">
    <source>
        <dbReference type="PROSITE-ProRule" id="PRU00169"/>
    </source>
</evidence>
<feature type="domain" description="HAMP" evidence="12">
    <location>
        <begin position="184"/>
        <end position="237"/>
    </location>
</feature>
<dbReference type="EMBL" id="VOLQ01000027">
    <property type="protein sequence ID" value="TWX65008.1"/>
    <property type="molecule type" value="Genomic_DNA"/>
</dbReference>
<dbReference type="PANTHER" id="PTHR45339:SF1">
    <property type="entry name" value="HYBRID SIGNAL TRANSDUCTION HISTIDINE KINASE J"/>
    <property type="match status" value="1"/>
</dbReference>
<keyword evidence="9" id="KW-1133">Transmembrane helix</keyword>
<keyword evidence="4 8" id="KW-0597">Phosphoprotein</keyword>
<sequence>MKKNKISINHSIGFTLLRGVFSIYIIVAIVVTLTHMTIEYFNVKQMIKNDLALYQSTYEKPLSDALWDLDEDRINTIIDGVIKLPSITSVQIFDTNNNIIAQRKSDVHLATNEIIAVDFLIDHYFDIEYRREDENSLVGVGVFYSDRDVILSKLSTGFTLIIINSIIKTLALWGIFLWLVRPMLIKPLEEFSHAVEKLNVDDLDDFKLKIDSAKRNELHVLADSFNHMALRLNCSLQEIKASAFALNHANNYLEQLLLSAQEMMQVNDKKALFKQYVQFLHKGVDTLESSQLTITYLNRITKSANEFTHVNYQLSAEVVKGHCLLHFIKGSEDTTDQLPVKYQQLAAKAFMVRNEMSSELVVPFMSKNQVLGVITLGLLKETPLSLADHSYIETLTQLLVLIFTQLDNQQYLEFQVKKRTLELERSYQEIEQKASELERVSNYKSQFLANMSHEIRTPMNGIFGSLQILQNSVDNEESHEIILTGLSSCKSLLTILNDILDFSKIEAGKVEFEANSFDLKELLNNLYNEFKPIAVENSITLALNFDDDFHQYWLGDVTRVKQVLINIISNALKFTHQGSVNINISGSQEVVIKVVDTGIGMSEYALSSIFDRFEQADKSTTRKYGGTGLGVNIALNLSKMMGGNIEVQSKLDEGSCFVISLPLTRTNKQKILKEKALLAPPQLNNITILLAEDTAINRTIFNKLMAPTSANILMAKNGAECIELFKTHHPKVIFMDIQMPVMDGVEACKIIRASSNIPIVAITANVMSEDVELYKEIGFDRVLSKPVQLQELYEACTKYIV</sequence>
<feature type="transmembrane region" description="Helical" evidence="9">
    <location>
        <begin position="157"/>
        <end position="180"/>
    </location>
</feature>
<gene>
    <name evidence="13" type="ORF">ESZ26_15405</name>
    <name evidence="14" type="ORF">ESZ27_13480</name>
</gene>
<evidence type="ECO:0000256" key="9">
    <source>
        <dbReference type="SAM" id="Phobius"/>
    </source>
</evidence>
<evidence type="ECO:0000259" key="12">
    <source>
        <dbReference type="PROSITE" id="PS50885"/>
    </source>
</evidence>
<keyword evidence="7" id="KW-0902">Two-component regulatory system</keyword>
<dbReference type="InterPro" id="IPR003661">
    <property type="entry name" value="HisK_dim/P_dom"/>
</dbReference>
<dbReference type="OrthoDB" id="9810730at2"/>
<dbReference type="Proteomes" id="UP000321917">
    <property type="component" value="Unassembled WGS sequence"/>
</dbReference>
<protein>
    <recommendedName>
        <fullName evidence="3">histidine kinase</fullName>
        <ecNumber evidence="3">2.7.13.3</ecNumber>
    </recommendedName>
</protein>
<feature type="transmembrane region" description="Helical" evidence="9">
    <location>
        <begin position="20"/>
        <end position="38"/>
    </location>
</feature>
<keyword evidence="9" id="KW-0812">Transmembrane</keyword>
<comment type="subcellular location">
    <subcellularLocation>
        <location evidence="2">Membrane</location>
    </subcellularLocation>
</comment>
<dbReference type="SMART" id="SM00387">
    <property type="entry name" value="HATPase_c"/>
    <property type="match status" value="1"/>
</dbReference>
<dbReference type="SMART" id="SM00388">
    <property type="entry name" value="HisKA"/>
    <property type="match status" value="1"/>
</dbReference>
<dbReference type="Pfam" id="PF02518">
    <property type="entry name" value="HATPase_c"/>
    <property type="match status" value="1"/>
</dbReference>
<dbReference type="InterPro" id="IPR036890">
    <property type="entry name" value="HATPase_C_sf"/>
</dbReference>
<keyword evidence="9" id="KW-0472">Membrane</keyword>
<evidence type="ECO:0000256" key="2">
    <source>
        <dbReference type="ARBA" id="ARBA00004370"/>
    </source>
</evidence>
<dbReference type="InterPro" id="IPR033414">
    <property type="entry name" value="Sensor_dom"/>
</dbReference>
<feature type="modified residue" description="4-aspartylphosphate" evidence="8">
    <location>
        <position position="736"/>
    </location>
</feature>
<evidence type="ECO:0000256" key="1">
    <source>
        <dbReference type="ARBA" id="ARBA00000085"/>
    </source>
</evidence>
<feature type="domain" description="Histidine kinase" evidence="10">
    <location>
        <begin position="450"/>
        <end position="665"/>
    </location>
</feature>
<evidence type="ECO:0000313" key="16">
    <source>
        <dbReference type="Proteomes" id="UP000321917"/>
    </source>
</evidence>
<dbReference type="Pfam" id="PF00072">
    <property type="entry name" value="Response_reg"/>
    <property type="match status" value="1"/>
</dbReference>
<organism evidence="14 16">
    <name type="scientific">Colwellia hornerae</name>
    <dbReference type="NCBI Taxonomy" id="89402"/>
    <lineage>
        <taxon>Bacteria</taxon>
        <taxon>Pseudomonadati</taxon>
        <taxon>Pseudomonadota</taxon>
        <taxon>Gammaproteobacteria</taxon>
        <taxon>Alteromonadales</taxon>
        <taxon>Colwelliaceae</taxon>
        <taxon>Colwellia</taxon>
    </lineage>
</organism>
<evidence type="ECO:0000313" key="14">
    <source>
        <dbReference type="EMBL" id="TWX65008.1"/>
    </source>
</evidence>
<accession>A0A5C6Q871</accession>
<evidence type="ECO:0000256" key="7">
    <source>
        <dbReference type="ARBA" id="ARBA00023012"/>
    </source>
</evidence>
<dbReference type="RefSeq" id="WP_146800352.1">
    <property type="nucleotide sequence ID" value="NZ_VOLP01000023.1"/>
</dbReference>
<dbReference type="Gene3D" id="6.10.340.10">
    <property type="match status" value="1"/>
</dbReference>
<proteinExistence type="predicted"/>
<evidence type="ECO:0000313" key="13">
    <source>
        <dbReference type="EMBL" id="TWX56164.1"/>
    </source>
</evidence>
<evidence type="ECO:0000256" key="3">
    <source>
        <dbReference type="ARBA" id="ARBA00012438"/>
    </source>
</evidence>
<dbReference type="GO" id="GO:0016020">
    <property type="term" value="C:membrane"/>
    <property type="evidence" value="ECO:0007669"/>
    <property type="project" value="UniProtKB-SubCell"/>
</dbReference>
<evidence type="ECO:0000256" key="4">
    <source>
        <dbReference type="ARBA" id="ARBA00022553"/>
    </source>
</evidence>
<name>A0A5C6Q871_9GAMM</name>
<dbReference type="SUPFAM" id="SSF47384">
    <property type="entry name" value="Homodimeric domain of signal transducing histidine kinase"/>
    <property type="match status" value="1"/>
</dbReference>
<evidence type="ECO:0000256" key="6">
    <source>
        <dbReference type="ARBA" id="ARBA00022777"/>
    </source>
</evidence>
<dbReference type="InterPro" id="IPR003660">
    <property type="entry name" value="HAMP_dom"/>
</dbReference>
<comment type="caution">
    <text evidence="14">The sequence shown here is derived from an EMBL/GenBank/DDBJ whole genome shotgun (WGS) entry which is preliminary data.</text>
</comment>
<dbReference type="SUPFAM" id="SSF55874">
    <property type="entry name" value="ATPase domain of HSP90 chaperone/DNA topoisomerase II/histidine kinase"/>
    <property type="match status" value="1"/>
</dbReference>
<dbReference type="GO" id="GO:0000155">
    <property type="term" value="F:phosphorelay sensor kinase activity"/>
    <property type="evidence" value="ECO:0007669"/>
    <property type="project" value="InterPro"/>
</dbReference>
<dbReference type="PROSITE" id="PS50110">
    <property type="entry name" value="RESPONSE_REGULATORY"/>
    <property type="match status" value="1"/>
</dbReference>
<dbReference type="PROSITE" id="PS50109">
    <property type="entry name" value="HIS_KIN"/>
    <property type="match status" value="1"/>
</dbReference>
<evidence type="ECO:0000259" key="10">
    <source>
        <dbReference type="PROSITE" id="PS50109"/>
    </source>
</evidence>
<dbReference type="SMART" id="SM00448">
    <property type="entry name" value="REC"/>
    <property type="match status" value="1"/>
</dbReference>
<reference evidence="14 16" key="1">
    <citation type="submission" date="2019-07" db="EMBL/GenBank/DDBJ databases">
        <title>Genomes of sea-ice associated Colwellia species.</title>
        <authorList>
            <person name="Bowman J.P."/>
        </authorList>
    </citation>
    <scope>NUCLEOTIDE SEQUENCE [LARGE SCALE GENOMIC DNA]</scope>
    <source>
        <strain evidence="13 15">ACAM 607</strain>
        <strain evidence="14 16">IC036</strain>
    </source>
</reference>
<dbReference type="InterPro" id="IPR004358">
    <property type="entry name" value="Sig_transdc_His_kin-like_C"/>
</dbReference>
<dbReference type="InterPro" id="IPR005467">
    <property type="entry name" value="His_kinase_dom"/>
</dbReference>
<dbReference type="PROSITE" id="PS50885">
    <property type="entry name" value="HAMP"/>
    <property type="match status" value="1"/>
</dbReference>
<dbReference type="CDD" id="cd16922">
    <property type="entry name" value="HATPase_EvgS-ArcB-TorS-like"/>
    <property type="match status" value="1"/>
</dbReference>
<feature type="domain" description="Response regulatory" evidence="11">
    <location>
        <begin position="687"/>
        <end position="800"/>
    </location>
</feature>
<keyword evidence="5" id="KW-0808">Transferase</keyword>
<keyword evidence="15" id="KW-1185">Reference proteome</keyword>